<organism evidence="1 2">
    <name type="scientific">Ornithinimicrobium faecis</name>
    <dbReference type="NCBI Taxonomy" id="2934158"/>
    <lineage>
        <taxon>Bacteria</taxon>
        <taxon>Bacillati</taxon>
        <taxon>Actinomycetota</taxon>
        <taxon>Actinomycetes</taxon>
        <taxon>Micrococcales</taxon>
        <taxon>Ornithinimicrobiaceae</taxon>
        <taxon>Ornithinimicrobium</taxon>
    </lineage>
</organism>
<dbReference type="Proteomes" id="UP001056455">
    <property type="component" value="Chromosome"/>
</dbReference>
<dbReference type="RefSeq" id="WP_252591087.1">
    <property type="nucleotide sequence ID" value="NZ_CP099489.1"/>
</dbReference>
<sequence length="125" mass="13552">MSTQSTPRAPTGLGARGRRFWRGTVGEFDLSGAELEILAEACRTLDDLDRLAEMVAENGATVKGSQGQPVVNPALTESRGQRLALHRLVSALQLPDADDTPIPTAAQMRGKRAAQVRWRHHVKEG</sequence>
<reference evidence="1" key="1">
    <citation type="submission" date="2022-06" db="EMBL/GenBank/DDBJ databases">
        <title>Ornithinimicrobium HY1793.</title>
        <authorList>
            <person name="Huang Y."/>
        </authorList>
    </citation>
    <scope>NUCLEOTIDE SEQUENCE</scope>
    <source>
        <strain evidence="1">HY1793</strain>
    </source>
</reference>
<evidence type="ECO:0000313" key="2">
    <source>
        <dbReference type="Proteomes" id="UP001056455"/>
    </source>
</evidence>
<gene>
    <name evidence="1" type="ORF">NF556_11555</name>
</gene>
<accession>A0ABY4YNV0</accession>
<evidence type="ECO:0000313" key="1">
    <source>
        <dbReference type="EMBL" id="USQ78289.1"/>
    </source>
</evidence>
<name>A0ABY4YNV0_9MICO</name>
<proteinExistence type="predicted"/>
<protein>
    <submittedName>
        <fullName evidence="1">Terminase</fullName>
    </submittedName>
</protein>
<keyword evidence="2" id="KW-1185">Reference proteome</keyword>
<dbReference type="EMBL" id="CP099489">
    <property type="protein sequence ID" value="USQ78289.1"/>
    <property type="molecule type" value="Genomic_DNA"/>
</dbReference>